<dbReference type="GO" id="GO:0016740">
    <property type="term" value="F:transferase activity"/>
    <property type="evidence" value="ECO:0007669"/>
    <property type="project" value="UniProtKB-KW"/>
</dbReference>
<dbReference type="Proteomes" id="UP000534294">
    <property type="component" value="Unassembled WGS sequence"/>
</dbReference>
<dbReference type="InterPro" id="IPR029010">
    <property type="entry name" value="ThuA-like"/>
</dbReference>
<evidence type="ECO:0000259" key="2">
    <source>
        <dbReference type="Pfam" id="PF06283"/>
    </source>
</evidence>
<name>A0A7W7YNK7_9BACT</name>
<reference evidence="3 4" key="1">
    <citation type="submission" date="2020-08" db="EMBL/GenBank/DDBJ databases">
        <title>Genomic Encyclopedia of Type Strains, Phase IV (KMG-IV): sequencing the most valuable type-strain genomes for metagenomic binning, comparative biology and taxonomic classification.</title>
        <authorList>
            <person name="Goeker M."/>
        </authorList>
    </citation>
    <scope>NUCLEOTIDE SEQUENCE [LARGE SCALE GENOMIC DNA]</scope>
    <source>
        <strain evidence="3 4">DSM 12251</strain>
    </source>
</reference>
<dbReference type="PANTHER" id="PTHR40469">
    <property type="entry name" value="SECRETED GLYCOSYL HYDROLASE"/>
    <property type="match status" value="1"/>
</dbReference>
<dbReference type="AlphaFoldDB" id="A0A7W7YNK7"/>
<accession>A0A7W7YNK7</accession>
<feature type="domain" description="ThuA-like" evidence="2">
    <location>
        <begin position="55"/>
        <end position="295"/>
    </location>
</feature>
<keyword evidence="3" id="KW-0315">Glutamine amidotransferase</keyword>
<organism evidence="3 4">
    <name type="scientific">Prosthecobacter dejongeii</name>
    <dbReference type="NCBI Taxonomy" id="48465"/>
    <lineage>
        <taxon>Bacteria</taxon>
        <taxon>Pseudomonadati</taxon>
        <taxon>Verrucomicrobiota</taxon>
        <taxon>Verrucomicrobiia</taxon>
        <taxon>Verrucomicrobiales</taxon>
        <taxon>Verrucomicrobiaceae</taxon>
        <taxon>Prosthecobacter</taxon>
    </lineage>
</organism>
<evidence type="ECO:0000313" key="4">
    <source>
        <dbReference type="Proteomes" id="UP000534294"/>
    </source>
</evidence>
<keyword evidence="3" id="KW-0808">Transferase</keyword>
<proteinExistence type="predicted"/>
<dbReference type="Gene3D" id="3.40.50.880">
    <property type="match status" value="1"/>
</dbReference>
<keyword evidence="1" id="KW-0472">Membrane</keyword>
<keyword evidence="1" id="KW-1133">Transmembrane helix</keyword>
<dbReference type="Pfam" id="PF06283">
    <property type="entry name" value="ThuA"/>
    <property type="match status" value="1"/>
</dbReference>
<keyword evidence="4" id="KW-1185">Reference proteome</keyword>
<dbReference type="SUPFAM" id="SSF52317">
    <property type="entry name" value="Class I glutamine amidotransferase-like"/>
    <property type="match status" value="1"/>
</dbReference>
<evidence type="ECO:0000256" key="1">
    <source>
        <dbReference type="SAM" id="Phobius"/>
    </source>
</evidence>
<protein>
    <submittedName>
        <fullName evidence="3">Type 1 glutamine amidotransferase</fullName>
    </submittedName>
</protein>
<dbReference type="EMBL" id="JACHIF010000008">
    <property type="protein sequence ID" value="MBB5039459.1"/>
    <property type="molecule type" value="Genomic_DNA"/>
</dbReference>
<evidence type="ECO:0000313" key="3">
    <source>
        <dbReference type="EMBL" id="MBB5039459.1"/>
    </source>
</evidence>
<dbReference type="InterPro" id="IPR029062">
    <property type="entry name" value="Class_I_gatase-like"/>
</dbReference>
<feature type="transmembrane region" description="Helical" evidence="1">
    <location>
        <begin position="31"/>
        <end position="49"/>
    </location>
</feature>
<dbReference type="PANTHER" id="PTHR40469:SF2">
    <property type="entry name" value="GALACTOSE-BINDING DOMAIN-LIKE SUPERFAMILY PROTEIN"/>
    <property type="match status" value="1"/>
</dbReference>
<sequence length="336" mass="37143">MRSITAYKRRVGYFACSGATCRSLKRDMRSAFVPILALLVLTFFVSVAAPSTKLKILIIDGQNNHKWEITTPVLKDALESSGAFDVTISTSPPKGATNEAWTSWKPDFTGYAAVVSNYNGEPWPETVRIAFDDYMKKGGGFISVHAANNSFPEWKEYNQMIGVGGWGGRNESSGPWLYVKDGKLFRDPVKGPGGAHGPQHEFRVEIQDTDHPITRGLPQRWLHAQDELYSRLRGPAENIQILASAKSDLTAEQEPNLMVLSYGKGRVFHTTLGHADYSMLCRGFYETLQRGTEWAATGQVSLTADVPKDFPTDGKLSVIQLEGHPKQSRPAPKKAP</sequence>
<comment type="caution">
    <text evidence="3">The sequence shown here is derived from an EMBL/GenBank/DDBJ whole genome shotgun (WGS) entry which is preliminary data.</text>
</comment>
<gene>
    <name evidence="3" type="ORF">HNQ64_003731</name>
</gene>
<dbReference type="RefSeq" id="WP_246431101.1">
    <property type="nucleotide sequence ID" value="NZ_JACHIF010000008.1"/>
</dbReference>
<keyword evidence="1" id="KW-0812">Transmembrane</keyword>